<reference evidence="1" key="1">
    <citation type="journal article" date="2019" name="Sci. Rep.">
        <title>Draft genome of Tanacetum cinerariifolium, the natural source of mosquito coil.</title>
        <authorList>
            <person name="Yamashiro T."/>
            <person name="Shiraishi A."/>
            <person name="Satake H."/>
            <person name="Nakayama K."/>
        </authorList>
    </citation>
    <scope>NUCLEOTIDE SEQUENCE</scope>
</reference>
<sequence length="178" mass="20575">MESYLPIIWRGASKQARKNKDQLMDIKAKPFKLVGFRELRKNPTAARATLSLIAWDEDYENDPIVDDPRGGDGDYDAGGGSASSTMAALCLEQPCPHLHMSYLANINVKDHPKKVLKIKNWNPWCFDEIDDPYTYSRIRFDISFKVRSSSDNYFTTKRQKQERLSRRLRSEVERRGDS</sequence>
<proteinExistence type="predicted"/>
<name>A0A6L2NIJ2_TANCI</name>
<evidence type="ECO:0000313" key="1">
    <source>
        <dbReference type="EMBL" id="GEU85880.1"/>
    </source>
</evidence>
<dbReference type="EMBL" id="BKCJ010009200">
    <property type="protein sequence ID" value="GEU85880.1"/>
    <property type="molecule type" value="Genomic_DNA"/>
</dbReference>
<comment type="caution">
    <text evidence="1">The sequence shown here is derived from an EMBL/GenBank/DDBJ whole genome shotgun (WGS) entry which is preliminary data.</text>
</comment>
<organism evidence="1">
    <name type="scientific">Tanacetum cinerariifolium</name>
    <name type="common">Dalmatian daisy</name>
    <name type="synonym">Chrysanthemum cinerariifolium</name>
    <dbReference type="NCBI Taxonomy" id="118510"/>
    <lineage>
        <taxon>Eukaryota</taxon>
        <taxon>Viridiplantae</taxon>
        <taxon>Streptophyta</taxon>
        <taxon>Embryophyta</taxon>
        <taxon>Tracheophyta</taxon>
        <taxon>Spermatophyta</taxon>
        <taxon>Magnoliopsida</taxon>
        <taxon>eudicotyledons</taxon>
        <taxon>Gunneridae</taxon>
        <taxon>Pentapetalae</taxon>
        <taxon>asterids</taxon>
        <taxon>campanulids</taxon>
        <taxon>Asterales</taxon>
        <taxon>Asteraceae</taxon>
        <taxon>Asteroideae</taxon>
        <taxon>Anthemideae</taxon>
        <taxon>Anthemidinae</taxon>
        <taxon>Tanacetum</taxon>
    </lineage>
</organism>
<dbReference type="AlphaFoldDB" id="A0A6L2NIJ2"/>
<gene>
    <name evidence="1" type="ORF">Tci_057858</name>
</gene>
<accession>A0A6L2NIJ2</accession>
<protein>
    <submittedName>
        <fullName evidence="1">Uncharacterized protein</fullName>
    </submittedName>
</protein>